<sequence length="276" mass="29865">MTDRVYPANKPKTTTTPLPTTTNTTTANRPFPTKSQLYRPAGYRPQTPRRSGRSRCCSCCLWTTLLIFLILLLAAISAAVIWVFYRPQRASFSVSSLQISQFNYTSNTLNTKFNLTIAANNPNKKLIFFYDPVTISLFDDGVSVGSGSLPGFQLGTKNTTVMTSVVTAIDESVDATSGGSLQSDLKNTKSGLNLMVELDTKISVKMGSVKTKKVKVRVRCNGIKAGLPTEKTVAVASPAPAPAAVAEVVQVVPASATLSGSKCKVDLRIKIWKWTF</sequence>
<proteinExistence type="predicted"/>
<evidence type="ECO:0000313" key="2">
    <source>
        <dbReference type="Proteomes" id="UP000828048"/>
    </source>
</evidence>
<gene>
    <name evidence="1" type="ORF">Vadar_020285</name>
</gene>
<comment type="caution">
    <text evidence="1">The sequence shown here is derived from an EMBL/GenBank/DDBJ whole genome shotgun (WGS) entry which is preliminary data.</text>
</comment>
<accession>A0ACB7ZLP8</accession>
<reference evidence="1 2" key="1">
    <citation type="journal article" date="2021" name="Hortic Res">
        <title>High-quality reference genome and annotation aids understanding of berry development for evergreen blueberry (Vaccinium darrowii).</title>
        <authorList>
            <person name="Yu J."/>
            <person name="Hulse-Kemp A.M."/>
            <person name="Babiker E."/>
            <person name="Staton M."/>
        </authorList>
    </citation>
    <scope>NUCLEOTIDE SEQUENCE [LARGE SCALE GENOMIC DNA]</scope>
    <source>
        <strain evidence="2">cv. NJ 8807/NJ 8810</strain>
        <tissue evidence="1">Young leaf</tissue>
    </source>
</reference>
<protein>
    <submittedName>
        <fullName evidence="1">Uncharacterized protein</fullName>
    </submittedName>
</protein>
<name>A0ACB7ZLP8_9ERIC</name>
<dbReference type="EMBL" id="CM037159">
    <property type="protein sequence ID" value="KAH7866429.1"/>
    <property type="molecule type" value="Genomic_DNA"/>
</dbReference>
<dbReference type="Proteomes" id="UP000828048">
    <property type="component" value="Chromosome 9"/>
</dbReference>
<organism evidence="1 2">
    <name type="scientific">Vaccinium darrowii</name>
    <dbReference type="NCBI Taxonomy" id="229202"/>
    <lineage>
        <taxon>Eukaryota</taxon>
        <taxon>Viridiplantae</taxon>
        <taxon>Streptophyta</taxon>
        <taxon>Embryophyta</taxon>
        <taxon>Tracheophyta</taxon>
        <taxon>Spermatophyta</taxon>
        <taxon>Magnoliopsida</taxon>
        <taxon>eudicotyledons</taxon>
        <taxon>Gunneridae</taxon>
        <taxon>Pentapetalae</taxon>
        <taxon>asterids</taxon>
        <taxon>Ericales</taxon>
        <taxon>Ericaceae</taxon>
        <taxon>Vaccinioideae</taxon>
        <taxon>Vaccinieae</taxon>
        <taxon>Vaccinium</taxon>
    </lineage>
</organism>
<evidence type="ECO:0000313" key="1">
    <source>
        <dbReference type="EMBL" id="KAH7866429.1"/>
    </source>
</evidence>
<keyword evidence="2" id="KW-1185">Reference proteome</keyword>